<feature type="transmembrane region" description="Helical" evidence="2">
    <location>
        <begin position="108"/>
        <end position="131"/>
    </location>
</feature>
<accession>A0ABY6TGR0</accession>
<evidence type="ECO:0000256" key="2">
    <source>
        <dbReference type="SAM" id="Phobius"/>
    </source>
</evidence>
<dbReference type="Proteomes" id="UP000280707">
    <property type="component" value="Chromosome"/>
</dbReference>
<feature type="transmembrane region" description="Helical" evidence="2">
    <location>
        <begin position="15"/>
        <end position="37"/>
    </location>
</feature>
<keyword evidence="2" id="KW-1133">Transmembrane helix</keyword>
<feature type="region of interest" description="Disordered" evidence="1">
    <location>
        <begin position="180"/>
        <end position="205"/>
    </location>
</feature>
<dbReference type="RefSeq" id="WP_126319335.1">
    <property type="nucleotide sequence ID" value="NZ_LR134408.1"/>
</dbReference>
<reference evidence="3 4" key="1">
    <citation type="submission" date="2018-12" db="EMBL/GenBank/DDBJ databases">
        <authorList>
            <consortium name="Pathogen Informatics"/>
        </authorList>
    </citation>
    <scope>NUCLEOTIDE SEQUENCE [LARGE SCALE GENOMIC DNA]</scope>
    <source>
        <strain evidence="3 4">NCTC934</strain>
    </source>
</reference>
<feature type="compositionally biased region" description="Polar residues" evidence="1">
    <location>
        <begin position="195"/>
        <end position="205"/>
    </location>
</feature>
<organism evidence="3 4">
    <name type="scientific">Corynebacterium segmentosum</name>
    <dbReference type="NCBI Taxonomy" id="43990"/>
    <lineage>
        <taxon>Bacteria</taxon>
        <taxon>Bacillati</taxon>
        <taxon>Actinomycetota</taxon>
        <taxon>Actinomycetes</taxon>
        <taxon>Mycobacteriales</taxon>
        <taxon>Corynebacteriaceae</taxon>
        <taxon>Corynebacterium</taxon>
    </lineage>
</organism>
<feature type="transmembrane region" description="Helical" evidence="2">
    <location>
        <begin position="143"/>
        <end position="170"/>
    </location>
</feature>
<keyword evidence="2" id="KW-0472">Membrane</keyword>
<sequence length="205" mass="21052">MTYHLAAASGDLSAIAPRFGVLCCLPATFLVISGTVLHRLPKADHSGIYGDRGLRLSSALILSMCAGLIAGAILVIPSGLDLTVLTGALVFSASAAAITWLSREALACALLSVGTMFLTAGAVISLSAMFFPQDFMSGSMTSLTSYFTTALVTFLFPGLVSAGIVAFVAVQSQHPHPTTHAVDASLADAPSSSPTPRYSNSRSSV</sequence>
<evidence type="ECO:0000313" key="3">
    <source>
        <dbReference type="EMBL" id="VEH73207.1"/>
    </source>
</evidence>
<name>A0ABY6TGR0_9CORY</name>
<evidence type="ECO:0000256" key="1">
    <source>
        <dbReference type="SAM" id="MobiDB-lite"/>
    </source>
</evidence>
<gene>
    <name evidence="3" type="ORF">NCTC934_01501</name>
</gene>
<feature type="compositionally biased region" description="Low complexity" evidence="1">
    <location>
        <begin position="181"/>
        <end position="194"/>
    </location>
</feature>
<dbReference type="EMBL" id="LR134408">
    <property type="protein sequence ID" value="VEH73207.1"/>
    <property type="molecule type" value="Genomic_DNA"/>
</dbReference>
<keyword evidence="2" id="KW-0812">Transmembrane</keyword>
<evidence type="ECO:0000313" key="4">
    <source>
        <dbReference type="Proteomes" id="UP000280707"/>
    </source>
</evidence>
<proteinExistence type="predicted"/>
<feature type="transmembrane region" description="Helical" evidence="2">
    <location>
        <begin position="58"/>
        <end position="76"/>
    </location>
</feature>
<keyword evidence="4" id="KW-1185">Reference proteome</keyword>
<feature type="transmembrane region" description="Helical" evidence="2">
    <location>
        <begin position="82"/>
        <end position="101"/>
    </location>
</feature>
<protein>
    <submittedName>
        <fullName evidence="3">Uncharacterized protein</fullName>
    </submittedName>
</protein>